<protein>
    <recommendedName>
        <fullName evidence="2">Glycerol-3-phosphate dehydrogenase NAD-dependent C-terminal domain-containing protein</fullName>
    </recommendedName>
</protein>
<dbReference type="AlphaFoldDB" id="X1F9D8"/>
<gene>
    <name evidence="3" type="ORF">S03H2_23064</name>
</gene>
<dbReference type="InterPro" id="IPR006109">
    <property type="entry name" value="G3P_DH_NAD-dep_C"/>
</dbReference>
<feature type="domain" description="Glycerol-3-phosphate dehydrogenase NAD-dependent C-terminal" evidence="2">
    <location>
        <begin position="6"/>
        <end position="73"/>
    </location>
</feature>
<dbReference type="InterPro" id="IPR013328">
    <property type="entry name" value="6PGD_dom2"/>
</dbReference>
<evidence type="ECO:0000256" key="1">
    <source>
        <dbReference type="SAM" id="MobiDB-lite"/>
    </source>
</evidence>
<dbReference type="Gene3D" id="1.10.1040.10">
    <property type="entry name" value="N-(1-d-carboxylethyl)-l-norvaline Dehydrogenase, domain 2"/>
    <property type="match status" value="1"/>
</dbReference>
<sequence length="113" mass="12847">MRRELNELTVYGLSHIGDYEATLFSSYSHNRKFGEAFVKKERFDKLAEGVSTAAALMVLSKRYNSELPICEAAQTKESSSKTSRLFGVNESKSGRFPPNRENLKENQEEITHL</sequence>
<evidence type="ECO:0000259" key="2">
    <source>
        <dbReference type="Pfam" id="PF07479"/>
    </source>
</evidence>
<accession>X1F9D8</accession>
<dbReference type="InterPro" id="IPR008927">
    <property type="entry name" value="6-PGluconate_DH-like_C_sf"/>
</dbReference>
<dbReference type="GO" id="GO:0006072">
    <property type="term" value="P:glycerol-3-phosphate metabolic process"/>
    <property type="evidence" value="ECO:0007669"/>
    <property type="project" value="InterPro"/>
</dbReference>
<feature type="compositionally biased region" description="Basic and acidic residues" evidence="1">
    <location>
        <begin position="101"/>
        <end position="113"/>
    </location>
</feature>
<reference evidence="3" key="1">
    <citation type="journal article" date="2014" name="Front. Microbiol.">
        <title>High frequency of phylogenetically diverse reductive dehalogenase-homologous genes in deep subseafloor sedimentary metagenomes.</title>
        <authorList>
            <person name="Kawai M."/>
            <person name="Futagami T."/>
            <person name="Toyoda A."/>
            <person name="Takaki Y."/>
            <person name="Nishi S."/>
            <person name="Hori S."/>
            <person name="Arai W."/>
            <person name="Tsubouchi T."/>
            <person name="Morono Y."/>
            <person name="Uchiyama I."/>
            <person name="Ito T."/>
            <person name="Fujiyama A."/>
            <person name="Inagaki F."/>
            <person name="Takami H."/>
        </authorList>
    </citation>
    <scope>NUCLEOTIDE SEQUENCE</scope>
    <source>
        <strain evidence="3">Expedition CK06-06</strain>
    </source>
</reference>
<dbReference type="SUPFAM" id="SSF48179">
    <property type="entry name" value="6-phosphogluconate dehydrogenase C-terminal domain-like"/>
    <property type="match status" value="1"/>
</dbReference>
<proteinExistence type="predicted"/>
<dbReference type="EMBL" id="BARU01012526">
    <property type="protein sequence ID" value="GAH42246.1"/>
    <property type="molecule type" value="Genomic_DNA"/>
</dbReference>
<dbReference type="Pfam" id="PF07479">
    <property type="entry name" value="NAD_Gly3P_dh_C"/>
    <property type="match status" value="1"/>
</dbReference>
<evidence type="ECO:0000313" key="3">
    <source>
        <dbReference type="EMBL" id="GAH42246.1"/>
    </source>
</evidence>
<comment type="caution">
    <text evidence="3">The sequence shown here is derived from an EMBL/GenBank/DDBJ whole genome shotgun (WGS) entry which is preliminary data.</text>
</comment>
<feature type="region of interest" description="Disordered" evidence="1">
    <location>
        <begin position="74"/>
        <end position="113"/>
    </location>
</feature>
<organism evidence="3">
    <name type="scientific">marine sediment metagenome</name>
    <dbReference type="NCBI Taxonomy" id="412755"/>
    <lineage>
        <taxon>unclassified sequences</taxon>
        <taxon>metagenomes</taxon>
        <taxon>ecological metagenomes</taxon>
    </lineage>
</organism>
<name>X1F9D8_9ZZZZ</name>
<dbReference type="GO" id="GO:0005975">
    <property type="term" value="P:carbohydrate metabolic process"/>
    <property type="evidence" value="ECO:0007669"/>
    <property type="project" value="InterPro"/>
</dbReference>